<accession>A0ABQ9EE44</accession>
<comment type="caution">
    <text evidence="1">The sequence shown here is derived from an EMBL/GenBank/DDBJ whole genome shotgun (WGS) entry which is preliminary data.</text>
</comment>
<organism evidence="1 2">
    <name type="scientific">Tegillarca granosa</name>
    <name type="common">Malaysian cockle</name>
    <name type="synonym">Anadara granosa</name>
    <dbReference type="NCBI Taxonomy" id="220873"/>
    <lineage>
        <taxon>Eukaryota</taxon>
        <taxon>Metazoa</taxon>
        <taxon>Spiralia</taxon>
        <taxon>Lophotrochozoa</taxon>
        <taxon>Mollusca</taxon>
        <taxon>Bivalvia</taxon>
        <taxon>Autobranchia</taxon>
        <taxon>Pteriomorphia</taxon>
        <taxon>Arcoida</taxon>
        <taxon>Arcoidea</taxon>
        <taxon>Arcidae</taxon>
        <taxon>Tegillarca</taxon>
    </lineage>
</organism>
<evidence type="ECO:0000313" key="2">
    <source>
        <dbReference type="Proteomes" id="UP001217089"/>
    </source>
</evidence>
<proteinExistence type="predicted"/>
<evidence type="ECO:0000313" key="1">
    <source>
        <dbReference type="EMBL" id="KAJ8303425.1"/>
    </source>
</evidence>
<reference evidence="1 2" key="1">
    <citation type="submission" date="2022-12" db="EMBL/GenBank/DDBJ databases">
        <title>Chromosome-level genome of Tegillarca granosa.</title>
        <authorList>
            <person name="Kim J."/>
        </authorList>
    </citation>
    <scope>NUCLEOTIDE SEQUENCE [LARGE SCALE GENOMIC DNA]</scope>
    <source>
        <strain evidence="1">Teg-2019</strain>
        <tissue evidence="1">Adductor muscle</tissue>
    </source>
</reference>
<dbReference type="EMBL" id="JARBDR010000917">
    <property type="protein sequence ID" value="KAJ8303425.1"/>
    <property type="molecule type" value="Genomic_DNA"/>
</dbReference>
<sequence length="188" mass="21752">MSTSWLLVVKRYHGYGRTRLLYSVKRRYTTLAYIMYGVNKFMIQLPKYRSGTCSFSECTYFLQVHHAPDILFPLLFIYSICSFLTSATGRTMECALQMTYSDHNCVAHILNGDNFRNCGQILIKTWSGLKSFTLLKFTVIHLFVKLTLPQLKFIQQTAFSNTCTCNKIRSHCVQMNLMIIIVTTSHNI</sequence>
<gene>
    <name evidence="1" type="ORF">KUTeg_019821</name>
</gene>
<name>A0ABQ9EE44_TEGGR</name>
<protein>
    <submittedName>
        <fullName evidence="1">Uncharacterized protein</fullName>
    </submittedName>
</protein>
<dbReference type="Proteomes" id="UP001217089">
    <property type="component" value="Unassembled WGS sequence"/>
</dbReference>
<keyword evidence="2" id="KW-1185">Reference proteome</keyword>